<dbReference type="Pfam" id="PF01284">
    <property type="entry name" value="MARVEL"/>
    <property type="match status" value="1"/>
</dbReference>
<feature type="transmembrane region" description="Helical" evidence="5">
    <location>
        <begin position="47"/>
        <end position="64"/>
    </location>
</feature>
<evidence type="ECO:0000259" key="6">
    <source>
        <dbReference type="Pfam" id="PF01284"/>
    </source>
</evidence>
<dbReference type="PANTHER" id="PTHR37451:SF1">
    <property type="entry name" value="MARVEL DOMAIN-CONTAINING PROTEIN"/>
    <property type="match status" value="1"/>
</dbReference>
<feature type="transmembrane region" description="Helical" evidence="5">
    <location>
        <begin position="71"/>
        <end position="93"/>
    </location>
</feature>
<dbReference type="OrthoDB" id="2117453at2759"/>
<organism evidence="7 8">
    <name type="scientific">Microdochium bolleyi</name>
    <dbReference type="NCBI Taxonomy" id="196109"/>
    <lineage>
        <taxon>Eukaryota</taxon>
        <taxon>Fungi</taxon>
        <taxon>Dikarya</taxon>
        <taxon>Ascomycota</taxon>
        <taxon>Pezizomycotina</taxon>
        <taxon>Sordariomycetes</taxon>
        <taxon>Xylariomycetidae</taxon>
        <taxon>Xylariales</taxon>
        <taxon>Microdochiaceae</taxon>
        <taxon>Microdochium</taxon>
    </lineage>
</organism>
<keyword evidence="4 5" id="KW-0472">Membrane</keyword>
<keyword evidence="8" id="KW-1185">Reference proteome</keyword>
<sequence>MAFEMLTIVHIVAFIFSIIELGLSAYATSSFETWWVSPTLNFMVFNSIWSILVLIYVGVIPLVASRIFHKIVSFGLNALTALFWFAGSIALAVRYGAQVSCGLNTVCGSAKAAIAFGFFLWAIFTALAVIDGLGSFRNRGLKGSAHTGV</sequence>
<dbReference type="STRING" id="196109.A0A136IPJ0"/>
<feature type="transmembrane region" description="Helical" evidence="5">
    <location>
        <begin position="113"/>
        <end position="134"/>
    </location>
</feature>
<evidence type="ECO:0000313" key="8">
    <source>
        <dbReference type="Proteomes" id="UP000070501"/>
    </source>
</evidence>
<protein>
    <submittedName>
        <fullName evidence="7">Marvel domain-containing protein</fullName>
    </submittedName>
</protein>
<evidence type="ECO:0000256" key="1">
    <source>
        <dbReference type="ARBA" id="ARBA00004141"/>
    </source>
</evidence>
<accession>A0A136IPJ0</accession>
<keyword evidence="2 5" id="KW-0812">Transmembrane</keyword>
<reference evidence="8" key="1">
    <citation type="submission" date="2016-02" db="EMBL/GenBank/DDBJ databases">
        <title>Draft genome sequence of Microdochium bolleyi, a fungal endophyte of beachgrass.</title>
        <authorList>
            <consortium name="DOE Joint Genome Institute"/>
            <person name="David A.S."/>
            <person name="May G."/>
            <person name="Haridas S."/>
            <person name="Lim J."/>
            <person name="Wang M."/>
            <person name="Labutti K."/>
            <person name="Lipzen A."/>
            <person name="Barry K."/>
            <person name="Grigoriev I.V."/>
        </authorList>
    </citation>
    <scope>NUCLEOTIDE SEQUENCE [LARGE SCALE GENOMIC DNA]</scope>
    <source>
        <strain evidence="8">J235TASD1</strain>
    </source>
</reference>
<feature type="domain" description="MARVEL" evidence="6">
    <location>
        <begin position="6"/>
        <end position="129"/>
    </location>
</feature>
<dbReference type="InterPro" id="IPR008253">
    <property type="entry name" value="Marvel"/>
</dbReference>
<dbReference type="GO" id="GO:0016020">
    <property type="term" value="C:membrane"/>
    <property type="evidence" value="ECO:0007669"/>
    <property type="project" value="UniProtKB-SubCell"/>
</dbReference>
<dbReference type="InParanoid" id="A0A136IPJ0"/>
<name>A0A136IPJ0_9PEZI</name>
<evidence type="ECO:0000256" key="3">
    <source>
        <dbReference type="ARBA" id="ARBA00022989"/>
    </source>
</evidence>
<dbReference type="PANTHER" id="PTHR37451">
    <property type="entry name" value="MARVEL DOMAIN"/>
    <property type="match status" value="1"/>
</dbReference>
<proteinExistence type="predicted"/>
<dbReference type="AlphaFoldDB" id="A0A136IPJ0"/>
<evidence type="ECO:0000313" key="7">
    <source>
        <dbReference type="EMBL" id="KXJ86856.1"/>
    </source>
</evidence>
<keyword evidence="3 5" id="KW-1133">Transmembrane helix</keyword>
<evidence type="ECO:0000256" key="5">
    <source>
        <dbReference type="SAM" id="Phobius"/>
    </source>
</evidence>
<feature type="transmembrane region" description="Helical" evidence="5">
    <location>
        <begin position="7"/>
        <end position="27"/>
    </location>
</feature>
<dbReference type="EMBL" id="KQ964265">
    <property type="protein sequence ID" value="KXJ86856.1"/>
    <property type="molecule type" value="Genomic_DNA"/>
</dbReference>
<dbReference type="Proteomes" id="UP000070501">
    <property type="component" value="Unassembled WGS sequence"/>
</dbReference>
<evidence type="ECO:0000256" key="2">
    <source>
        <dbReference type="ARBA" id="ARBA00022692"/>
    </source>
</evidence>
<comment type="subcellular location">
    <subcellularLocation>
        <location evidence="1">Membrane</location>
        <topology evidence="1">Multi-pass membrane protein</topology>
    </subcellularLocation>
</comment>
<gene>
    <name evidence="7" type="ORF">Micbo1qcDRAFT_167929</name>
</gene>
<evidence type="ECO:0000256" key="4">
    <source>
        <dbReference type="ARBA" id="ARBA00023136"/>
    </source>
</evidence>